<dbReference type="RefSeq" id="XP_040936253.1">
    <property type="nucleotide sequence ID" value="XM_041080319.1"/>
</dbReference>
<evidence type="ECO:0000313" key="1">
    <source>
        <dbReference type="Proteomes" id="UP000818029"/>
    </source>
</evidence>
<dbReference type="GeneID" id="121209525"/>
<reference evidence="1" key="1">
    <citation type="journal article" date="2020" name="Nat. Genet.">
        <title>Genomic diversifications of five Gossypium allopolyploid species and their impact on cotton improvement.</title>
        <authorList>
            <person name="Chen Z.J."/>
            <person name="Sreedasyam A."/>
            <person name="Ando A."/>
            <person name="Song Q."/>
            <person name="De Santiago L.M."/>
            <person name="Hulse-Kemp A.M."/>
            <person name="Ding M."/>
            <person name="Ye W."/>
            <person name="Kirkbride R.C."/>
            <person name="Jenkins J."/>
            <person name="Plott C."/>
            <person name="Lovell J."/>
            <person name="Lin Y.M."/>
            <person name="Vaughn R."/>
            <person name="Liu B."/>
            <person name="Simpson S."/>
            <person name="Scheffler B.E."/>
            <person name="Wen L."/>
            <person name="Saski C.A."/>
            <person name="Grover C.E."/>
            <person name="Hu G."/>
            <person name="Conover J.L."/>
            <person name="Carlson J.W."/>
            <person name="Shu S."/>
            <person name="Boston L.B."/>
            <person name="Williams M."/>
            <person name="Peterson D.G."/>
            <person name="McGee K."/>
            <person name="Jones D.C."/>
            <person name="Wendel J.F."/>
            <person name="Stelly D.M."/>
            <person name="Grimwood J."/>
            <person name="Schmutz J."/>
        </authorList>
    </citation>
    <scope>NUCLEOTIDE SEQUENCE [LARGE SCALE GENOMIC DNA]</scope>
    <source>
        <strain evidence="1">cv. TM-1</strain>
    </source>
</reference>
<dbReference type="PANTHER" id="PTHR35021">
    <property type="match status" value="1"/>
</dbReference>
<dbReference type="Proteomes" id="UP000818029">
    <property type="component" value="Chromosome A11"/>
</dbReference>
<protein>
    <submittedName>
        <fullName evidence="2">Uncharacterized protein</fullName>
    </submittedName>
</protein>
<organism evidence="1 2">
    <name type="scientific">Gossypium hirsutum</name>
    <name type="common">Upland cotton</name>
    <name type="synonym">Gossypium mexicanum</name>
    <dbReference type="NCBI Taxonomy" id="3635"/>
    <lineage>
        <taxon>Eukaryota</taxon>
        <taxon>Viridiplantae</taxon>
        <taxon>Streptophyta</taxon>
        <taxon>Embryophyta</taxon>
        <taxon>Tracheophyta</taxon>
        <taxon>Spermatophyta</taxon>
        <taxon>Magnoliopsida</taxon>
        <taxon>eudicotyledons</taxon>
        <taxon>Gunneridae</taxon>
        <taxon>Pentapetalae</taxon>
        <taxon>rosids</taxon>
        <taxon>malvids</taxon>
        <taxon>Malvales</taxon>
        <taxon>Malvaceae</taxon>
        <taxon>Malvoideae</taxon>
        <taxon>Gossypium</taxon>
    </lineage>
</organism>
<dbReference type="PANTHER" id="PTHR35021:SF8">
    <property type="entry name" value="FIBER PROTEIN FB17"/>
    <property type="match status" value="1"/>
</dbReference>
<proteinExistence type="predicted"/>
<reference evidence="2" key="2">
    <citation type="submission" date="2025-08" db="UniProtKB">
        <authorList>
            <consortium name="RefSeq"/>
        </authorList>
    </citation>
    <scope>IDENTIFICATION</scope>
</reference>
<sequence>MKTMEKIHETCPNNKMGYGMAEFEHQSINYRLESLTINEEEFIKSSVPEIVKIYNDPTKRGINNVKVTASDDLTREGLQSKFRDLVNQLYDNGNDKVKCKDFPGLEQALKNARGEIPEYLESIAIQIEKDRGETTEFVLINIQILVCAAIKEMEDFSVGDLDWDTLKKWGATLNYAAEKFGFQVRFADNLLKEKLLAYFAVQNLYKSTAKK</sequence>
<evidence type="ECO:0000313" key="2">
    <source>
        <dbReference type="RefSeq" id="XP_040936253.1"/>
    </source>
</evidence>
<gene>
    <name evidence="2" type="primary">LOC121209525</name>
</gene>
<name>A0ABM2Z0I2_GOSHI</name>
<keyword evidence="1" id="KW-1185">Reference proteome</keyword>
<accession>A0ABM2Z0I2</accession>